<reference evidence="1 2" key="1">
    <citation type="submission" date="2019-06" db="EMBL/GenBank/DDBJ databases">
        <title>Spirosoma utsteinense sp. nov. isolated from Antarctic ice-free soils.</title>
        <authorList>
            <person name="Tahon G."/>
        </authorList>
    </citation>
    <scope>NUCLEOTIDE SEQUENCE [LARGE SCALE GENOMIC DNA]</scope>
    <source>
        <strain evidence="1 2">LMG 31447</strain>
    </source>
</reference>
<dbReference type="EMBL" id="VFIA01000063">
    <property type="protein sequence ID" value="MBC3794868.1"/>
    <property type="molecule type" value="Genomic_DNA"/>
</dbReference>
<evidence type="ECO:0000313" key="1">
    <source>
        <dbReference type="EMBL" id="MBC3794868.1"/>
    </source>
</evidence>
<protein>
    <submittedName>
        <fullName evidence="1">Uncharacterized protein</fullName>
    </submittedName>
</protein>
<organism evidence="1 2">
    <name type="scientific">Spirosoma utsteinense</name>
    <dbReference type="NCBI Taxonomy" id="2585773"/>
    <lineage>
        <taxon>Bacteria</taxon>
        <taxon>Pseudomonadati</taxon>
        <taxon>Bacteroidota</taxon>
        <taxon>Cytophagia</taxon>
        <taxon>Cytophagales</taxon>
        <taxon>Cytophagaceae</taxon>
        <taxon>Spirosoma</taxon>
    </lineage>
</organism>
<proteinExistence type="predicted"/>
<keyword evidence="2" id="KW-1185">Reference proteome</keyword>
<sequence>MSFGFTYRVFSANFNAGRSYGKMGLSRITQGPNTPVCFGNVSE</sequence>
<gene>
    <name evidence="1" type="ORF">FH603_5400</name>
</gene>
<accession>A0ABR6WE92</accession>
<evidence type="ECO:0000313" key="2">
    <source>
        <dbReference type="Proteomes" id="UP000700732"/>
    </source>
</evidence>
<comment type="caution">
    <text evidence="1">The sequence shown here is derived from an EMBL/GenBank/DDBJ whole genome shotgun (WGS) entry which is preliminary data.</text>
</comment>
<name>A0ABR6WE92_9BACT</name>
<dbReference type="Proteomes" id="UP000700732">
    <property type="component" value="Unassembled WGS sequence"/>
</dbReference>